<dbReference type="Proteomes" id="UP000594435">
    <property type="component" value="Chromosome 1"/>
</dbReference>
<organism evidence="1 2">
    <name type="scientific">Vibrio navarrensis</name>
    <dbReference type="NCBI Taxonomy" id="29495"/>
    <lineage>
        <taxon>Bacteria</taxon>
        <taxon>Pseudomonadati</taxon>
        <taxon>Pseudomonadota</taxon>
        <taxon>Gammaproteobacteria</taxon>
        <taxon>Vibrionales</taxon>
        <taxon>Vibrionaceae</taxon>
        <taxon>Vibrio</taxon>
    </lineage>
</organism>
<gene>
    <name evidence="1" type="ORF">I3X05_10440</name>
</gene>
<sequence length="196" mass="22319">MSDLVRKGLVFPSYRPSLSYNEAYNVFNVLRDECSKGLYPNQNFVVMLSFICRFKDFTLGANVSFMQAGNEVRTDCSQVGLFDHGVVPDGICKTNGWENTLALELVGIDSLITTRKSNLVELFKAFWESNERFYHLTGDINKNLMPPSSEFEQWLNGKLISFSQEAHFSLQSLEDNQGKHPQVLICSLLESLDTWQ</sequence>
<reference evidence="1 2" key="1">
    <citation type="submission" date="2020-11" db="EMBL/GenBank/DDBJ databases">
        <title>Complete and Circularized Genome Assembly of a human isolate of Vibrio navarrensis biotype pommerensis with MiSeq and MinION Sequence Data.</title>
        <authorList>
            <person name="Schwartz K."/>
            <person name="Borowiak M."/>
            <person name="Deneke C."/>
            <person name="Balau V."/>
            <person name="Metelmann C."/>
            <person name="Strauch E."/>
        </authorList>
    </citation>
    <scope>NUCLEOTIDE SEQUENCE [LARGE SCALE GENOMIC DNA]</scope>
    <source>
        <strain evidence="1 2">20-VB00237</strain>
    </source>
</reference>
<name>A0AAJ4I8P2_9VIBR</name>
<evidence type="ECO:0000313" key="2">
    <source>
        <dbReference type="Proteomes" id="UP000594435"/>
    </source>
</evidence>
<proteinExistence type="predicted"/>
<accession>A0AAJ4I8P2</accession>
<dbReference type="RefSeq" id="WP_193157895.1">
    <property type="nucleotide sequence ID" value="NZ_CP065217.1"/>
</dbReference>
<dbReference type="EMBL" id="CP065217">
    <property type="protein sequence ID" value="QPL52437.1"/>
    <property type="molecule type" value="Genomic_DNA"/>
</dbReference>
<dbReference type="AlphaFoldDB" id="A0AAJ4I8P2"/>
<evidence type="ECO:0000313" key="1">
    <source>
        <dbReference type="EMBL" id="QPL52437.1"/>
    </source>
</evidence>
<protein>
    <submittedName>
        <fullName evidence="1">Uncharacterized protein</fullName>
    </submittedName>
</protein>